<feature type="transmembrane region" description="Helical" evidence="1">
    <location>
        <begin position="135"/>
        <end position="153"/>
    </location>
</feature>
<dbReference type="EMBL" id="RSAS01000266">
    <property type="protein sequence ID" value="RRR74500.1"/>
    <property type="molecule type" value="Genomic_DNA"/>
</dbReference>
<name>A0A426U3R9_9CHLR</name>
<feature type="transmembrane region" description="Helical" evidence="1">
    <location>
        <begin position="83"/>
        <end position="101"/>
    </location>
</feature>
<gene>
    <name evidence="2" type="ORF">EI684_06930</name>
</gene>
<organism evidence="2 3">
    <name type="scientific">Candidatus Viridilinea halotolerans</name>
    <dbReference type="NCBI Taxonomy" id="2491704"/>
    <lineage>
        <taxon>Bacteria</taxon>
        <taxon>Bacillati</taxon>
        <taxon>Chloroflexota</taxon>
        <taxon>Chloroflexia</taxon>
        <taxon>Chloroflexales</taxon>
        <taxon>Chloroflexineae</taxon>
        <taxon>Oscillochloridaceae</taxon>
        <taxon>Candidatus Viridilinea</taxon>
    </lineage>
</organism>
<evidence type="ECO:0000256" key="1">
    <source>
        <dbReference type="SAM" id="Phobius"/>
    </source>
</evidence>
<keyword evidence="1" id="KW-0812">Transmembrane</keyword>
<evidence type="ECO:0000313" key="2">
    <source>
        <dbReference type="EMBL" id="RRR74500.1"/>
    </source>
</evidence>
<feature type="transmembrane region" description="Helical" evidence="1">
    <location>
        <begin position="159"/>
        <end position="178"/>
    </location>
</feature>
<feature type="non-terminal residue" evidence="2">
    <location>
        <position position="182"/>
    </location>
</feature>
<evidence type="ECO:0000313" key="3">
    <source>
        <dbReference type="Proteomes" id="UP000280307"/>
    </source>
</evidence>
<feature type="transmembrane region" description="Helical" evidence="1">
    <location>
        <begin position="6"/>
        <end position="26"/>
    </location>
</feature>
<accession>A0A426U3R9</accession>
<protein>
    <submittedName>
        <fullName evidence="2">Uncharacterized protein</fullName>
    </submittedName>
</protein>
<dbReference type="Proteomes" id="UP000280307">
    <property type="component" value="Unassembled WGS sequence"/>
</dbReference>
<keyword evidence="1" id="KW-0472">Membrane</keyword>
<comment type="caution">
    <text evidence="2">The sequence shown here is derived from an EMBL/GenBank/DDBJ whole genome shotgun (WGS) entry which is preliminary data.</text>
</comment>
<dbReference type="AlphaFoldDB" id="A0A426U3R9"/>
<keyword evidence="1" id="KW-1133">Transmembrane helix</keyword>
<proteinExistence type="predicted"/>
<sequence>MVTWRLHLAVLGLYLVFALGLTWPMAAGLTSHYYTGGNFIFYYPTSPDAPQNIWNFWMAERALRAGQSPLATPLLYYPEGVQMILQTLNLVAVLMAVPVTASLGPVAAYNVTGIVAVMLTGYAGFLLTRAFVPGLVGPLLAGALLTASPFHVAKLDAGQLNFVTMQWLVFFMLAFIVLERGQ</sequence>
<reference evidence="2 3" key="1">
    <citation type="submission" date="2018-12" db="EMBL/GenBank/DDBJ databases">
        <title>Genome Sequence of Candidatus Viridilinea halotolerans isolated from saline sulfide-rich spring.</title>
        <authorList>
            <person name="Grouzdev D.S."/>
            <person name="Burganskaya E.I."/>
            <person name="Krutkina M.S."/>
            <person name="Sukhacheva M.V."/>
            <person name="Gorlenko V.M."/>
        </authorList>
    </citation>
    <scope>NUCLEOTIDE SEQUENCE [LARGE SCALE GENOMIC DNA]</scope>
    <source>
        <strain evidence="2">Chok-6</strain>
    </source>
</reference>